<dbReference type="eggNOG" id="ENOG502QUY1">
    <property type="taxonomic scope" value="Eukaryota"/>
</dbReference>
<dbReference type="Pfam" id="PF03087">
    <property type="entry name" value="BPS1"/>
    <property type="match status" value="1"/>
</dbReference>
<dbReference type="InterPro" id="IPR004320">
    <property type="entry name" value="BPS1_pln"/>
</dbReference>
<dbReference type="STRING" id="3880.G7JHD8"/>
<name>G7JHD8_MEDTR</name>
<dbReference type="Gramene" id="rna23757">
    <property type="protein sequence ID" value="RHN61308.1"/>
    <property type="gene ID" value="gene23757"/>
</dbReference>
<proteinExistence type="predicted"/>
<dbReference type="HOGENOM" id="CLU_017798_1_0_1"/>
<dbReference type="EMBL" id="PSQE01000004">
    <property type="protein sequence ID" value="RHN61308.1"/>
    <property type="molecule type" value="Genomic_DNA"/>
</dbReference>
<evidence type="ECO:0000313" key="2">
    <source>
        <dbReference type="EMBL" id="RHN61308.1"/>
    </source>
</evidence>
<dbReference type="EMBL" id="CM001220">
    <property type="protein sequence ID" value="AES89148.1"/>
    <property type="molecule type" value="Genomic_DNA"/>
</dbReference>
<evidence type="ECO:0000313" key="4">
    <source>
        <dbReference type="Proteomes" id="UP000002051"/>
    </source>
</evidence>
<protein>
    <submittedName>
        <fullName evidence="1">DUF241 domain protein</fullName>
    </submittedName>
</protein>
<dbReference type="PaxDb" id="3880-AES89148"/>
<evidence type="ECO:0000313" key="1">
    <source>
        <dbReference type="EMBL" id="AES89148.1"/>
    </source>
</evidence>
<keyword evidence="4" id="KW-1185">Reference proteome</keyword>
<dbReference type="KEGG" id="mtr:11407676"/>
<reference evidence="1 4" key="2">
    <citation type="journal article" date="2014" name="BMC Genomics">
        <title>An improved genome release (version Mt4.0) for the model legume Medicago truncatula.</title>
        <authorList>
            <person name="Tang H."/>
            <person name="Krishnakumar V."/>
            <person name="Bidwell S."/>
            <person name="Rosen B."/>
            <person name="Chan A."/>
            <person name="Zhou S."/>
            <person name="Gentzbittel L."/>
            <person name="Childs K.L."/>
            <person name="Yandell M."/>
            <person name="Gundlach H."/>
            <person name="Mayer K.F."/>
            <person name="Schwartz D.C."/>
            <person name="Town C.D."/>
        </authorList>
    </citation>
    <scope>GENOME REANNOTATION</scope>
    <source>
        <strain evidence="3 4">cv. Jemalong A17</strain>
    </source>
</reference>
<organism evidence="1 4">
    <name type="scientific">Medicago truncatula</name>
    <name type="common">Barrel medic</name>
    <name type="synonym">Medicago tribuloides</name>
    <dbReference type="NCBI Taxonomy" id="3880"/>
    <lineage>
        <taxon>Eukaryota</taxon>
        <taxon>Viridiplantae</taxon>
        <taxon>Streptophyta</taxon>
        <taxon>Embryophyta</taxon>
        <taxon>Tracheophyta</taxon>
        <taxon>Spermatophyta</taxon>
        <taxon>Magnoliopsida</taxon>
        <taxon>eudicotyledons</taxon>
        <taxon>Gunneridae</taxon>
        <taxon>Pentapetalae</taxon>
        <taxon>rosids</taxon>
        <taxon>fabids</taxon>
        <taxon>Fabales</taxon>
        <taxon>Fabaceae</taxon>
        <taxon>Papilionoideae</taxon>
        <taxon>50 kb inversion clade</taxon>
        <taxon>NPAAA clade</taxon>
        <taxon>Hologalegina</taxon>
        <taxon>IRL clade</taxon>
        <taxon>Trifolieae</taxon>
        <taxon>Medicago</taxon>
    </lineage>
</organism>
<dbReference type="AlphaFoldDB" id="G7JHD8"/>
<dbReference type="PANTHER" id="PTHR33070">
    <property type="entry name" value="OS06G0725500 PROTEIN"/>
    <property type="match status" value="1"/>
</dbReference>
<accession>G7JHD8</accession>
<dbReference type="OMA" id="LEDLEMC"/>
<reference evidence="2" key="4">
    <citation type="journal article" date="2018" name="Nat. Plants">
        <title>Whole-genome landscape of Medicago truncatula symbiotic genes.</title>
        <authorList>
            <person name="Pecrix Y."/>
            <person name="Gamas P."/>
            <person name="Carrere S."/>
        </authorList>
    </citation>
    <scope>NUCLEOTIDE SEQUENCE</scope>
    <source>
        <tissue evidence="2">Leaves</tissue>
    </source>
</reference>
<dbReference type="GO" id="GO:0048367">
    <property type="term" value="P:shoot system development"/>
    <property type="evidence" value="ECO:0007669"/>
    <property type="project" value="InterPro"/>
</dbReference>
<dbReference type="GO" id="GO:0048364">
    <property type="term" value="P:root development"/>
    <property type="evidence" value="ECO:0007669"/>
    <property type="project" value="InterPro"/>
</dbReference>
<reference evidence="1 4" key="1">
    <citation type="journal article" date="2011" name="Nature">
        <title>The Medicago genome provides insight into the evolution of rhizobial symbioses.</title>
        <authorList>
            <person name="Young N.D."/>
            <person name="Debelle F."/>
            <person name="Oldroyd G.E."/>
            <person name="Geurts R."/>
            <person name="Cannon S.B."/>
            <person name="Udvardi M.K."/>
            <person name="Benedito V.A."/>
            <person name="Mayer K.F."/>
            <person name="Gouzy J."/>
            <person name="Schoof H."/>
            <person name="Van de Peer Y."/>
            <person name="Proost S."/>
            <person name="Cook D.R."/>
            <person name="Meyers B.C."/>
            <person name="Spannagl M."/>
            <person name="Cheung F."/>
            <person name="De Mita S."/>
            <person name="Krishnakumar V."/>
            <person name="Gundlach H."/>
            <person name="Zhou S."/>
            <person name="Mudge J."/>
            <person name="Bharti A.K."/>
            <person name="Murray J.D."/>
            <person name="Naoumkina M.A."/>
            <person name="Rosen B."/>
            <person name="Silverstein K.A."/>
            <person name="Tang H."/>
            <person name="Rombauts S."/>
            <person name="Zhao P.X."/>
            <person name="Zhou P."/>
            <person name="Barbe V."/>
            <person name="Bardou P."/>
            <person name="Bechner M."/>
            <person name="Bellec A."/>
            <person name="Berger A."/>
            <person name="Berges H."/>
            <person name="Bidwell S."/>
            <person name="Bisseling T."/>
            <person name="Choisne N."/>
            <person name="Couloux A."/>
            <person name="Denny R."/>
            <person name="Deshpande S."/>
            <person name="Dai X."/>
            <person name="Doyle J.J."/>
            <person name="Dudez A.M."/>
            <person name="Farmer A.D."/>
            <person name="Fouteau S."/>
            <person name="Franken C."/>
            <person name="Gibelin C."/>
            <person name="Gish J."/>
            <person name="Goldstein S."/>
            <person name="Gonzalez A.J."/>
            <person name="Green P.J."/>
            <person name="Hallab A."/>
            <person name="Hartog M."/>
            <person name="Hua A."/>
            <person name="Humphray S.J."/>
            <person name="Jeong D.H."/>
            <person name="Jing Y."/>
            <person name="Jocker A."/>
            <person name="Kenton S.M."/>
            <person name="Kim D.J."/>
            <person name="Klee K."/>
            <person name="Lai H."/>
            <person name="Lang C."/>
            <person name="Lin S."/>
            <person name="Macmil S.L."/>
            <person name="Magdelenat G."/>
            <person name="Matthews L."/>
            <person name="McCorrison J."/>
            <person name="Monaghan E.L."/>
            <person name="Mun J.H."/>
            <person name="Najar F.Z."/>
            <person name="Nicholson C."/>
            <person name="Noirot C."/>
            <person name="O'Bleness M."/>
            <person name="Paule C.R."/>
            <person name="Poulain J."/>
            <person name="Prion F."/>
            <person name="Qin B."/>
            <person name="Qu C."/>
            <person name="Retzel E.F."/>
            <person name="Riddle C."/>
            <person name="Sallet E."/>
            <person name="Samain S."/>
            <person name="Samson N."/>
            <person name="Sanders I."/>
            <person name="Saurat O."/>
            <person name="Scarpelli C."/>
            <person name="Schiex T."/>
            <person name="Segurens B."/>
            <person name="Severin A.J."/>
            <person name="Sherrier D.J."/>
            <person name="Shi R."/>
            <person name="Sims S."/>
            <person name="Singer S.R."/>
            <person name="Sinharoy S."/>
            <person name="Sterck L."/>
            <person name="Viollet A."/>
            <person name="Wang B.B."/>
            <person name="Wang K."/>
            <person name="Wang M."/>
            <person name="Wang X."/>
            <person name="Warfsmann J."/>
            <person name="Weissenbach J."/>
            <person name="White D.D."/>
            <person name="White J.D."/>
            <person name="Wiley G.B."/>
            <person name="Wincker P."/>
            <person name="Xing Y."/>
            <person name="Yang L."/>
            <person name="Yao Z."/>
            <person name="Ying F."/>
            <person name="Zhai J."/>
            <person name="Zhou L."/>
            <person name="Zuber A."/>
            <person name="Denarie J."/>
            <person name="Dixon R.A."/>
            <person name="May G.D."/>
            <person name="Schwartz D.C."/>
            <person name="Rogers J."/>
            <person name="Quetier F."/>
            <person name="Town C.D."/>
            <person name="Roe B.A."/>
        </authorList>
    </citation>
    <scope>NUCLEOTIDE SEQUENCE [LARGE SCALE GENOMIC DNA]</scope>
    <source>
        <strain evidence="1">A17</strain>
        <strain evidence="3 4">cv. Jemalong A17</strain>
    </source>
</reference>
<sequence length="296" mass="33483">MAVNETNIKSSLHIRSNSLPSTPHPLISYFENNLQILKSYEGDSSVSSSSVCNNLNGMQDLHDCIDKFLQMPIEQQALSQECNEKCVDDLLESSLRILDICSTTKDCLSLSKENIQELQSVIRRKRGVETGLAVEGVKYLALRKTTKKQIQKAFLKLKEMKEELIASSLNKKDNNSSPMLGFLKKAEEVTVSSLEHLLLFISNPKGHSNNKRWSAISKLMHSKRVVCDSQYSDTNEFEKVDATLLSLISHNPSSTENFQSHLEDLEMCIQDLEIGVEQISRKLIRNRVSLLNIFNH</sequence>
<evidence type="ECO:0000313" key="3">
    <source>
        <dbReference type="EnsemblPlants" id="AES89148"/>
    </source>
</evidence>
<dbReference type="EnsemblPlants" id="AES89148">
    <property type="protein sequence ID" value="AES89148"/>
    <property type="gene ID" value="MTR_4g070530"/>
</dbReference>
<reference evidence="3" key="3">
    <citation type="submission" date="2015-04" db="UniProtKB">
        <authorList>
            <consortium name="EnsemblPlants"/>
        </authorList>
    </citation>
    <scope>IDENTIFICATION</scope>
    <source>
        <strain evidence="3">cv. Jemalong A17</strain>
    </source>
</reference>
<dbReference type="PANTHER" id="PTHR33070:SF129">
    <property type="entry name" value="DUF241 DOMAIN PROTEIN"/>
    <property type="match status" value="1"/>
</dbReference>
<gene>
    <name evidence="3" type="primary">11407676</name>
    <name evidence="1" type="ordered locus">MTR_4g070530</name>
    <name evidence="2" type="ORF">MtrunA17_Chr4g0035221</name>
</gene>
<dbReference type="OrthoDB" id="1408229at2759"/>
<dbReference type="Proteomes" id="UP000265566">
    <property type="component" value="Chromosome 4"/>
</dbReference>
<dbReference type="Proteomes" id="UP000002051">
    <property type="component" value="Chromosome 4"/>
</dbReference>